<keyword evidence="4" id="KW-0813">Transport</keyword>
<dbReference type="Gene3D" id="1.20.1530.20">
    <property type="match status" value="1"/>
</dbReference>
<dbReference type="Pfam" id="PF01758">
    <property type="entry name" value="SBF"/>
    <property type="match status" value="1"/>
</dbReference>
<keyword evidence="6 7" id="KW-0472">Membrane</keyword>
<evidence type="ECO:0000256" key="4">
    <source>
        <dbReference type="ARBA" id="ARBA00022847"/>
    </source>
</evidence>
<comment type="subcellular location">
    <subcellularLocation>
        <location evidence="1">Membrane</location>
        <topology evidence="1">Multi-pass membrane protein</topology>
    </subcellularLocation>
</comment>
<evidence type="ECO:0000256" key="6">
    <source>
        <dbReference type="ARBA" id="ARBA00023136"/>
    </source>
</evidence>
<evidence type="ECO:0000256" key="5">
    <source>
        <dbReference type="ARBA" id="ARBA00022989"/>
    </source>
</evidence>
<dbReference type="GO" id="GO:0015293">
    <property type="term" value="F:symporter activity"/>
    <property type="evidence" value="ECO:0007669"/>
    <property type="project" value="UniProtKB-KW"/>
</dbReference>
<sequence>MSAVYETIRRPVAPAIGFAAQFVIMPLLAYGIAKTVFVSRGLFSLALGLFITGCSPGGGASNFWTLLLDGNVNLSVTMTFVSTLASLAKITRSLVALVVPLLIGIAIKKWRPLWAAKSRKLIGAYLMLLFVVTAVEQNNASPNAEGKLKHLSAEIVVWDACKLYNYVTPDDLEF</sequence>
<dbReference type="EMBL" id="KZ346205">
    <property type="protein sequence ID" value="PIO70630.1"/>
    <property type="molecule type" value="Genomic_DNA"/>
</dbReference>
<feature type="transmembrane region" description="Helical" evidence="7">
    <location>
        <begin position="87"/>
        <end position="107"/>
    </location>
</feature>
<protein>
    <submittedName>
        <fullName evidence="8">Sodium bile acid symporter family protein</fullName>
    </submittedName>
</protein>
<feature type="transmembrane region" description="Helical" evidence="7">
    <location>
        <begin position="12"/>
        <end position="33"/>
    </location>
</feature>
<dbReference type="InterPro" id="IPR002657">
    <property type="entry name" value="BilAc:Na_symport/Acr3"/>
</dbReference>
<evidence type="ECO:0000256" key="3">
    <source>
        <dbReference type="ARBA" id="ARBA00022692"/>
    </source>
</evidence>
<dbReference type="PANTHER" id="PTHR10361">
    <property type="entry name" value="SODIUM-BILE ACID COTRANSPORTER"/>
    <property type="match status" value="1"/>
</dbReference>
<dbReference type="InterPro" id="IPR038770">
    <property type="entry name" value="Na+/solute_symporter_sf"/>
</dbReference>
<dbReference type="AlphaFoldDB" id="A0A2G9UMB9"/>
<keyword evidence="3 7" id="KW-0812">Transmembrane</keyword>
<evidence type="ECO:0000313" key="8">
    <source>
        <dbReference type="EMBL" id="PIO70630.1"/>
    </source>
</evidence>
<evidence type="ECO:0000313" key="9">
    <source>
        <dbReference type="Proteomes" id="UP000230423"/>
    </source>
</evidence>
<evidence type="ECO:0000256" key="1">
    <source>
        <dbReference type="ARBA" id="ARBA00004141"/>
    </source>
</evidence>
<dbReference type="PANTHER" id="PTHR10361:SF28">
    <property type="entry name" value="P3 PROTEIN-RELATED"/>
    <property type="match status" value="1"/>
</dbReference>
<keyword evidence="5 7" id="KW-1133">Transmembrane helix</keyword>
<accession>A0A2G9UMB9</accession>
<dbReference type="InterPro" id="IPR004710">
    <property type="entry name" value="Bilac:Na_transpt"/>
</dbReference>
<proteinExistence type="inferred from homology"/>
<feature type="transmembrane region" description="Helical" evidence="7">
    <location>
        <begin position="45"/>
        <end position="67"/>
    </location>
</feature>
<dbReference type="GO" id="GO:0016020">
    <property type="term" value="C:membrane"/>
    <property type="evidence" value="ECO:0007669"/>
    <property type="project" value="UniProtKB-SubCell"/>
</dbReference>
<keyword evidence="4" id="KW-0769">Symport</keyword>
<evidence type="ECO:0000256" key="7">
    <source>
        <dbReference type="SAM" id="Phobius"/>
    </source>
</evidence>
<dbReference type="OrthoDB" id="203097at2759"/>
<dbReference type="Proteomes" id="UP000230423">
    <property type="component" value="Unassembled WGS sequence"/>
</dbReference>
<gene>
    <name evidence="8" type="ORF">TELCIR_07508</name>
</gene>
<comment type="similarity">
    <text evidence="2">Belongs to the bile acid:sodium symporter (BASS) (TC 2.A.28) family.</text>
</comment>
<keyword evidence="9" id="KW-1185">Reference proteome</keyword>
<evidence type="ECO:0000256" key="2">
    <source>
        <dbReference type="ARBA" id="ARBA00006528"/>
    </source>
</evidence>
<name>A0A2G9UMB9_TELCI</name>
<organism evidence="8 9">
    <name type="scientific">Teladorsagia circumcincta</name>
    <name type="common">Brown stomach worm</name>
    <name type="synonym">Ostertagia circumcincta</name>
    <dbReference type="NCBI Taxonomy" id="45464"/>
    <lineage>
        <taxon>Eukaryota</taxon>
        <taxon>Metazoa</taxon>
        <taxon>Ecdysozoa</taxon>
        <taxon>Nematoda</taxon>
        <taxon>Chromadorea</taxon>
        <taxon>Rhabditida</taxon>
        <taxon>Rhabditina</taxon>
        <taxon>Rhabditomorpha</taxon>
        <taxon>Strongyloidea</taxon>
        <taxon>Trichostrongylidae</taxon>
        <taxon>Teladorsagia</taxon>
    </lineage>
</organism>
<reference evidence="8 9" key="1">
    <citation type="submission" date="2015-09" db="EMBL/GenBank/DDBJ databases">
        <title>Draft genome of the parasitic nematode Teladorsagia circumcincta isolate WARC Sus (inbred).</title>
        <authorList>
            <person name="Mitreva M."/>
        </authorList>
    </citation>
    <scope>NUCLEOTIDE SEQUENCE [LARGE SCALE GENOMIC DNA]</scope>
    <source>
        <strain evidence="8 9">S</strain>
    </source>
</reference>